<reference evidence="2" key="2">
    <citation type="journal article" date="2013" name="Nat. Genet.">
        <title>The genome of the platyfish, Xiphophorus maculatus, provides insights into evolutionary adaptation and several complex traits.</title>
        <authorList>
            <person name="Schartl M."/>
            <person name="Walter R.B."/>
            <person name="Shen Y."/>
            <person name="Garcia T."/>
            <person name="Catchen J."/>
            <person name="Amores A."/>
            <person name="Braasch I."/>
            <person name="Chalopin D."/>
            <person name="Volff J.N."/>
            <person name="Lesch K.P."/>
            <person name="Bisazza A."/>
            <person name="Minx P."/>
            <person name="Hillier L."/>
            <person name="Wilson R.K."/>
            <person name="Fuerstenberg S."/>
            <person name="Boore J."/>
            <person name="Searle S."/>
            <person name="Postlethwait J.H."/>
            <person name="Warren W.C."/>
        </authorList>
    </citation>
    <scope>NUCLEOTIDE SEQUENCE [LARGE SCALE GENOMIC DNA]</scope>
    <source>
        <strain evidence="2">JP 163 A</strain>
    </source>
</reference>
<dbReference type="InParanoid" id="A0A3B5PV15"/>
<reference evidence="1" key="3">
    <citation type="submission" date="2025-08" db="UniProtKB">
        <authorList>
            <consortium name="Ensembl"/>
        </authorList>
    </citation>
    <scope>IDENTIFICATION</scope>
    <source>
        <strain evidence="1">JP 163 A</strain>
    </source>
</reference>
<evidence type="ECO:0000313" key="1">
    <source>
        <dbReference type="Ensembl" id="ENSXMAP00000021834.1"/>
    </source>
</evidence>
<accession>A0A3B5PV15</accession>
<dbReference type="Ensembl" id="ENSXMAT00000028194.1">
    <property type="protein sequence ID" value="ENSXMAP00000021834.1"/>
    <property type="gene ID" value="ENSXMAG00000029166.1"/>
</dbReference>
<reference evidence="1" key="4">
    <citation type="submission" date="2025-09" db="UniProtKB">
        <authorList>
            <consortium name="Ensembl"/>
        </authorList>
    </citation>
    <scope>IDENTIFICATION</scope>
    <source>
        <strain evidence="1">JP 163 A</strain>
    </source>
</reference>
<sequence>LVAEQELRPEALQLRFLRLCHPVQDGVFFPFEHLQFDLVLPCGLFLHFLEGVGL</sequence>
<protein>
    <submittedName>
        <fullName evidence="1">Uncharacterized protein</fullName>
    </submittedName>
</protein>
<organism evidence="1 2">
    <name type="scientific">Xiphophorus maculatus</name>
    <name type="common">Southern platyfish</name>
    <name type="synonym">Platypoecilus maculatus</name>
    <dbReference type="NCBI Taxonomy" id="8083"/>
    <lineage>
        <taxon>Eukaryota</taxon>
        <taxon>Metazoa</taxon>
        <taxon>Chordata</taxon>
        <taxon>Craniata</taxon>
        <taxon>Vertebrata</taxon>
        <taxon>Euteleostomi</taxon>
        <taxon>Actinopterygii</taxon>
        <taxon>Neopterygii</taxon>
        <taxon>Teleostei</taxon>
        <taxon>Neoteleostei</taxon>
        <taxon>Acanthomorphata</taxon>
        <taxon>Ovalentaria</taxon>
        <taxon>Atherinomorphae</taxon>
        <taxon>Cyprinodontiformes</taxon>
        <taxon>Poeciliidae</taxon>
        <taxon>Poeciliinae</taxon>
        <taxon>Xiphophorus</taxon>
    </lineage>
</organism>
<dbReference type="AlphaFoldDB" id="A0A3B5PV15"/>
<name>A0A3B5PV15_XIPMA</name>
<evidence type="ECO:0000313" key="2">
    <source>
        <dbReference type="Proteomes" id="UP000002852"/>
    </source>
</evidence>
<keyword evidence="2" id="KW-1185">Reference proteome</keyword>
<dbReference type="GeneTree" id="ENSGT01110000271516"/>
<proteinExistence type="predicted"/>
<dbReference type="Proteomes" id="UP000002852">
    <property type="component" value="Unassembled WGS sequence"/>
</dbReference>
<reference evidence="2" key="1">
    <citation type="submission" date="2012-01" db="EMBL/GenBank/DDBJ databases">
        <authorList>
            <person name="Walter R."/>
            <person name="Schartl M."/>
            <person name="Warren W."/>
        </authorList>
    </citation>
    <scope>NUCLEOTIDE SEQUENCE [LARGE SCALE GENOMIC DNA]</scope>
    <source>
        <strain evidence="2">JP 163 A</strain>
    </source>
</reference>